<feature type="domain" description="DUF6593" evidence="1">
    <location>
        <begin position="16"/>
        <end position="136"/>
    </location>
</feature>
<reference evidence="2" key="1">
    <citation type="journal article" date="2020" name="Nat. Commun.">
        <title>Large-scale genome sequencing of mycorrhizal fungi provides insights into the early evolution of symbiotic traits.</title>
        <authorList>
            <person name="Miyauchi S."/>
            <person name="Kiss E."/>
            <person name="Kuo A."/>
            <person name="Drula E."/>
            <person name="Kohler A."/>
            <person name="Sanchez-Garcia M."/>
            <person name="Morin E."/>
            <person name="Andreopoulos B."/>
            <person name="Barry K.W."/>
            <person name="Bonito G."/>
            <person name="Buee M."/>
            <person name="Carver A."/>
            <person name="Chen C."/>
            <person name="Cichocki N."/>
            <person name="Clum A."/>
            <person name="Culley D."/>
            <person name="Crous P.W."/>
            <person name="Fauchery L."/>
            <person name="Girlanda M."/>
            <person name="Hayes R.D."/>
            <person name="Keri Z."/>
            <person name="LaButti K."/>
            <person name="Lipzen A."/>
            <person name="Lombard V."/>
            <person name="Magnuson J."/>
            <person name="Maillard F."/>
            <person name="Murat C."/>
            <person name="Nolan M."/>
            <person name="Ohm R.A."/>
            <person name="Pangilinan J."/>
            <person name="Pereira M.F."/>
            <person name="Perotto S."/>
            <person name="Peter M."/>
            <person name="Pfister S."/>
            <person name="Riley R."/>
            <person name="Sitrit Y."/>
            <person name="Stielow J.B."/>
            <person name="Szollosi G."/>
            <person name="Zifcakova L."/>
            <person name="Stursova M."/>
            <person name="Spatafora J.W."/>
            <person name="Tedersoo L."/>
            <person name="Vaario L.M."/>
            <person name="Yamada A."/>
            <person name="Yan M."/>
            <person name="Wang P."/>
            <person name="Xu J."/>
            <person name="Bruns T."/>
            <person name="Baldrian P."/>
            <person name="Vilgalys R."/>
            <person name="Dunand C."/>
            <person name="Henrissat B."/>
            <person name="Grigoriev I.V."/>
            <person name="Hibbett D."/>
            <person name="Nagy L.G."/>
            <person name="Martin F.M."/>
        </authorList>
    </citation>
    <scope>NUCLEOTIDE SEQUENCE</scope>
    <source>
        <strain evidence="2">UP504</strain>
    </source>
</reference>
<sequence length="155" mass="17517">MKASSAGMIELQFTHDNPSNTTVIDMTGHTLYIVKTTHDPVTVTVLTKMLGSRSFSPDEELFLLEWRDVRSDKISVRGSRPVDFSAILSPCLPLSSSRKFTFDGKRYRWADIMGEPRLYLQGNKIPLAQFNKSWPEIPQIFELGSRTLSLPGLLQ</sequence>
<dbReference type="Pfam" id="PF20236">
    <property type="entry name" value="DUF6593"/>
    <property type="match status" value="1"/>
</dbReference>
<dbReference type="AlphaFoldDB" id="A0A9P6DTP3"/>
<name>A0A9P6DTP3_9AGAM</name>
<proteinExistence type="predicted"/>
<evidence type="ECO:0000313" key="3">
    <source>
        <dbReference type="Proteomes" id="UP000886523"/>
    </source>
</evidence>
<dbReference type="EMBL" id="MU128972">
    <property type="protein sequence ID" value="KAF9513442.1"/>
    <property type="molecule type" value="Genomic_DNA"/>
</dbReference>
<gene>
    <name evidence="2" type="ORF">BS47DRAFT_1382474</name>
</gene>
<keyword evidence="3" id="KW-1185">Reference proteome</keyword>
<dbReference type="Proteomes" id="UP000886523">
    <property type="component" value="Unassembled WGS sequence"/>
</dbReference>
<accession>A0A9P6DTP3</accession>
<evidence type="ECO:0000313" key="2">
    <source>
        <dbReference type="EMBL" id="KAF9513442.1"/>
    </source>
</evidence>
<comment type="caution">
    <text evidence="2">The sequence shown here is derived from an EMBL/GenBank/DDBJ whole genome shotgun (WGS) entry which is preliminary data.</text>
</comment>
<protein>
    <recommendedName>
        <fullName evidence="1">DUF6593 domain-containing protein</fullName>
    </recommendedName>
</protein>
<organism evidence="2 3">
    <name type="scientific">Hydnum rufescens UP504</name>
    <dbReference type="NCBI Taxonomy" id="1448309"/>
    <lineage>
        <taxon>Eukaryota</taxon>
        <taxon>Fungi</taxon>
        <taxon>Dikarya</taxon>
        <taxon>Basidiomycota</taxon>
        <taxon>Agaricomycotina</taxon>
        <taxon>Agaricomycetes</taxon>
        <taxon>Cantharellales</taxon>
        <taxon>Hydnaceae</taxon>
        <taxon>Hydnum</taxon>
    </lineage>
</organism>
<dbReference type="InterPro" id="IPR046528">
    <property type="entry name" value="DUF6593"/>
</dbReference>
<evidence type="ECO:0000259" key="1">
    <source>
        <dbReference type="Pfam" id="PF20236"/>
    </source>
</evidence>
<dbReference type="OrthoDB" id="3256331at2759"/>